<dbReference type="InterPro" id="IPR017441">
    <property type="entry name" value="Protein_kinase_ATP_BS"/>
</dbReference>
<evidence type="ECO:0000313" key="9">
    <source>
        <dbReference type="Proteomes" id="UP001595886"/>
    </source>
</evidence>
<keyword evidence="4 5" id="KW-0067">ATP-binding</keyword>
<dbReference type="Gene3D" id="1.10.510.10">
    <property type="entry name" value="Transferase(Phosphotransferase) domain 1"/>
    <property type="match status" value="1"/>
</dbReference>
<dbReference type="PROSITE" id="PS50011">
    <property type="entry name" value="PROTEIN_KINASE_DOM"/>
    <property type="match status" value="1"/>
</dbReference>
<keyword evidence="6" id="KW-1133">Transmembrane helix</keyword>
<evidence type="ECO:0000256" key="5">
    <source>
        <dbReference type="PROSITE-ProRule" id="PRU10141"/>
    </source>
</evidence>
<dbReference type="Pfam" id="PF00069">
    <property type="entry name" value="Pkinase"/>
    <property type="match status" value="1"/>
</dbReference>
<dbReference type="PROSITE" id="PS00107">
    <property type="entry name" value="PROTEIN_KINASE_ATP"/>
    <property type="match status" value="1"/>
</dbReference>
<dbReference type="PANTHER" id="PTHR43289:SF34">
    <property type="entry name" value="SERINE_THREONINE-PROTEIN KINASE YBDM-RELATED"/>
    <property type="match status" value="1"/>
</dbReference>
<dbReference type="InterPro" id="IPR000719">
    <property type="entry name" value="Prot_kinase_dom"/>
</dbReference>
<dbReference type="InterPro" id="IPR011009">
    <property type="entry name" value="Kinase-like_dom_sf"/>
</dbReference>
<dbReference type="Gene3D" id="1.25.40.10">
    <property type="entry name" value="Tetratricopeptide repeat domain"/>
    <property type="match status" value="3"/>
</dbReference>
<comment type="caution">
    <text evidence="8">The sequence shown here is derived from an EMBL/GenBank/DDBJ whole genome shotgun (WGS) entry which is preliminary data.</text>
</comment>
<feature type="domain" description="Protein kinase" evidence="7">
    <location>
        <begin position="82"/>
        <end position="355"/>
    </location>
</feature>
<sequence length="981" mass="106965">MSGQRWQRLEDLFAQACDVPASARDAFVAQRCADDAALRDELAALLRAHDAAAEFLEIPRLKIDAIAVEAPNLLAGSRFGAWRVVRAIGRGGMGEVYEVSRAIGGFEQRAALKLLRHEAVAQIERFHAERSILARLDHPGIARLLDGGVADDGRPWAVLEYVEGRTITQWCEEHGADRNLRLELFLQACAAVAYAHRNLIVHRDLKPSNILVDGHGRVRLLDFGIAKLLDPAFGRSSDTTQMMLTPDYCAPEQLVGEPVTTATDVYVLGLLLYELLTGAKASPVHGLPIMRAMRALADPNTPKPSATALSLVDAPVPARLLRGDLDAIVARALRKEPAHRYATVDALRTDVERHLRNQPVAARSGARLYVFGRLLRRYRWVVAGVVALILALGAGLAGTVWQARRAEREARTATAVQDFLRDIFRANSSAQGDPVKARQTTVRELLDLGARKIDTAMADAPEAKLGVLQLLIDLYDDLWMPDERIRTLRQSEEITRKLYGAHSPQLAGVLTDLAGTLYSTSAAREGESLLREARAILDDNGDETSATRGNLLVVQAYFYGYIDVPYALDSARRAVRVFEAFPPSRDLAVAWYQLGLQQSRSGSLGQGIASLRRTIDMYDAEPGGRTYLMTAYRDLADMLLALPDFAGAERNARLALANALDTRGEDSLHAATARVMLGKASYWSGCTREGIDLLATAKAQAVAHSDPDNNDRRWAFQEHGRALAAAGDLDAGLADLETAVAMYRRRVFKEIGLADALGSIALAKIEAGRYEEARAAIDEDAAVRAAAGQKPSMETVDWVASLRGFLALAENRVDQARQALDDFATSGDAQAHSTLREVTRWLLEAKLHLRSSDFAGARRSVANARAEIEGSGQAGYLKRQASSADLLDGLALSGMGDASGALQPLQRALAAREELLLPMSQEIAEAQIALAECRLALGQLAPARELATRAQAIHSRHKELGEQYREPLRRLLQRLSAAGRR</sequence>
<evidence type="ECO:0000256" key="1">
    <source>
        <dbReference type="ARBA" id="ARBA00022679"/>
    </source>
</evidence>
<dbReference type="SMART" id="SM00220">
    <property type="entry name" value="S_TKc"/>
    <property type="match status" value="1"/>
</dbReference>
<dbReference type="RefSeq" id="WP_380021596.1">
    <property type="nucleotide sequence ID" value="NZ_JBHSHD010000010.1"/>
</dbReference>
<protein>
    <submittedName>
        <fullName evidence="8">Protein kinase</fullName>
    </submittedName>
</protein>
<keyword evidence="9" id="KW-1185">Reference proteome</keyword>
<keyword evidence="3 8" id="KW-0418">Kinase</keyword>
<dbReference type="InterPro" id="IPR011990">
    <property type="entry name" value="TPR-like_helical_dom_sf"/>
</dbReference>
<keyword evidence="2 5" id="KW-0547">Nucleotide-binding</keyword>
<keyword evidence="6" id="KW-0812">Transmembrane</keyword>
<gene>
    <name evidence="8" type="ORF">ACFO6Q_13340</name>
</gene>
<dbReference type="SUPFAM" id="SSF48452">
    <property type="entry name" value="TPR-like"/>
    <property type="match status" value="2"/>
</dbReference>
<dbReference type="PANTHER" id="PTHR43289">
    <property type="entry name" value="MITOGEN-ACTIVATED PROTEIN KINASE KINASE KINASE 20-RELATED"/>
    <property type="match status" value="1"/>
</dbReference>
<dbReference type="CDD" id="cd14014">
    <property type="entry name" value="STKc_PknB_like"/>
    <property type="match status" value="1"/>
</dbReference>
<keyword evidence="1" id="KW-0808">Transferase</keyword>
<dbReference type="Gene3D" id="3.30.200.20">
    <property type="entry name" value="Phosphorylase Kinase, domain 1"/>
    <property type="match status" value="1"/>
</dbReference>
<evidence type="ECO:0000313" key="8">
    <source>
        <dbReference type="EMBL" id="MFC4821312.1"/>
    </source>
</evidence>
<proteinExistence type="predicted"/>
<evidence type="ECO:0000256" key="6">
    <source>
        <dbReference type="SAM" id="Phobius"/>
    </source>
</evidence>
<dbReference type="GO" id="GO:0016301">
    <property type="term" value="F:kinase activity"/>
    <property type="evidence" value="ECO:0007669"/>
    <property type="project" value="UniProtKB-KW"/>
</dbReference>
<name>A0ABV9QW62_9GAMM</name>
<organism evidence="8 9">
    <name type="scientific">Dokdonella ginsengisoli</name>
    <dbReference type="NCBI Taxonomy" id="363846"/>
    <lineage>
        <taxon>Bacteria</taxon>
        <taxon>Pseudomonadati</taxon>
        <taxon>Pseudomonadota</taxon>
        <taxon>Gammaproteobacteria</taxon>
        <taxon>Lysobacterales</taxon>
        <taxon>Rhodanobacteraceae</taxon>
        <taxon>Dokdonella</taxon>
    </lineage>
</organism>
<evidence type="ECO:0000256" key="3">
    <source>
        <dbReference type="ARBA" id="ARBA00022777"/>
    </source>
</evidence>
<dbReference type="InterPro" id="IPR008271">
    <property type="entry name" value="Ser/Thr_kinase_AS"/>
</dbReference>
<evidence type="ECO:0000256" key="2">
    <source>
        <dbReference type="ARBA" id="ARBA00022741"/>
    </source>
</evidence>
<dbReference type="Proteomes" id="UP001595886">
    <property type="component" value="Unassembled WGS sequence"/>
</dbReference>
<reference evidence="9" key="1">
    <citation type="journal article" date="2019" name="Int. J. Syst. Evol. Microbiol.">
        <title>The Global Catalogue of Microorganisms (GCM) 10K type strain sequencing project: providing services to taxonomists for standard genome sequencing and annotation.</title>
        <authorList>
            <consortium name="The Broad Institute Genomics Platform"/>
            <consortium name="The Broad Institute Genome Sequencing Center for Infectious Disease"/>
            <person name="Wu L."/>
            <person name="Ma J."/>
        </authorList>
    </citation>
    <scope>NUCLEOTIDE SEQUENCE [LARGE SCALE GENOMIC DNA]</scope>
    <source>
        <strain evidence="9">CCUG 30340</strain>
    </source>
</reference>
<keyword evidence="6" id="KW-0472">Membrane</keyword>
<evidence type="ECO:0000259" key="7">
    <source>
        <dbReference type="PROSITE" id="PS50011"/>
    </source>
</evidence>
<accession>A0ABV9QW62</accession>
<dbReference type="PROSITE" id="PS00108">
    <property type="entry name" value="PROTEIN_KINASE_ST"/>
    <property type="match status" value="1"/>
</dbReference>
<feature type="transmembrane region" description="Helical" evidence="6">
    <location>
        <begin position="380"/>
        <end position="401"/>
    </location>
</feature>
<feature type="binding site" evidence="5">
    <location>
        <position position="113"/>
    </location>
    <ligand>
        <name>ATP</name>
        <dbReference type="ChEBI" id="CHEBI:30616"/>
    </ligand>
</feature>
<dbReference type="SUPFAM" id="SSF56112">
    <property type="entry name" value="Protein kinase-like (PK-like)"/>
    <property type="match status" value="1"/>
</dbReference>
<dbReference type="EMBL" id="JBHSHD010000010">
    <property type="protein sequence ID" value="MFC4821312.1"/>
    <property type="molecule type" value="Genomic_DNA"/>
</dbReference>
<evidence type="ECO:0000256" key="4">
    <source>
        <dbReference type="ARBA" id="ARBA00022840"/>
    </source>
</evidence>